<feature type="compositionally biased region" description="Low complexity" evidence="1">
    <location>
        <begin position="53"/>
        <end position="71"/>
    </location>
</feature>
<dbReference type="InterPro" id="IPR050570">
    <property type="entry name" value="Cell_wall_metabolism_enzyme"/>
</dbReference>
<evidence type="ECO:0000313" key="4">
    <source>
        <dbReference type="EMBL" id="OYQ19428.1"/>
    </source>
</evidence>
<sequence length="625" mass="65223">MTKGVQRAPVLTALFLSLIAVPCVATAKTTTPADAKPGKEVTEKRPATKPTVATGKPAPAKSAPKTASVAAQKPDAPKAPTPKSAVAKTGQKTAPTKSAPTKPVTVKAPVPKSAPKAVPVKAPSPPAPEVIPASAAPLPPGCVPNLVDADFQTLPVTALEGINRRLEGLGLTRAEADSSLRTLTERAGGSLTGGSVIVARYVDSCDPRRVQVISVSLALDGPVSYTWLRGTNAPATLVADPAPVAPLSAPVTAAAPAVEAPVAAVPVPDQTLPAPAAEVAVVSEPPAAPPGEVSRETARLEAFSVGPFTPTPKPEGARRVFTDAPPEQAPLGFHLRVAGQVQEGDLGPALAAAGLPTSVVQQVLDSFAADGKMPLASTDDLSFDVLYRASSDQTAEPVLTSAELSHAGQSRRLYYYVPEEGTAHLIDQEGKVRLAQGPDFIHPLPGQRMTSGFGWRMHPVLRARKFHKGVDWSAPRGTPVVAAGDGIVETVKFHRGYGKYIRIVHDDRTETIYAHLDQFAKGLREGAPVRQGQVIGTVGRTGIASGNHLYFELIVDGRHIDPLRNVPALVQDMLAEGKDKEDQQRFISFADTLLQQLPANATVAEAAATTSKRGVRSEPAPGDIP</sequence>
<keyword evidence="5" id="KW-1185">Reference proteome</keyword>
<keyword evidence="2" id="KW-0732">Signal</keyword>
<dbReference type="SUPFAM" id="SSF51261">
    <property type="entry name" value="Duplicated hybrid motif"/>
    <property type="match status" value="1"/>
</dbReference>
<feature type="domain" description="M23ase beta-sheet core" evidence="3">
    <location>
        <begin position="465"/>
        <end position="562"/>
    </location>
</feature>
<accession>A0A255XR29</accession>
<dbReference type="Proteomes" id="UP000216361">
    <property type="component" value="Unassembled WGS sequence"/>
</dbReference>
<dbReference type="EMBL" id="NOXS01000031">
    <property type="protein sequence ID" value="OYQ19428.1"/>
    <property type="molecule type" value="Genomic_DNA"/>
</dbReference>
<proteinExistence type="predicted"/>
<feature type="compositionally biased region" description="Basic and acidic residues" evidence="1">
    <location>
        <begin position="36"/>
        <end position="46"/>
    </location>
</feature>
<feature type="region of interest" description="Disordered" evidence="1">
    <location>
        <begin position="29"/>
        <end position="122"/>
    </location>
</feature>
<feature type="signal peptide" evidence="2">
    <location>
        <begin position="1"/>
        <end position="27"/>
    </location>
</feature>
<dbReference type="OrthoDB" id="5489603at2"/>
<reference evidence="4 5" key="1">
    <citation type="submission" date="2017-07" db="EMBL/GenBank/DDBJ databases">
        <title>Elstera cyanobacteriorum sp. nov., a novel bacterium isolated from cyanobacterial aggregates in a eutrophic lake.</title>
        <authorList>
            <person name="Cai H."/>
        </authorList>
    </citation>
    <scope>NUCLEOTIDE SEQUENCE [LARGE SCALE GENOMIC DNA]</scope>
    <source>
        <strain evidence="4 5">TH019</strain>
    </source>
</reference>
<dbReference type="Gene3D" id="3.10.450.350">
    <property type="match status" value="1"/>
</dbReference>
<dbReference type="GO" id="GO:0004222">
    <property type="term" value="F:metalloendopeptidase activity"/>
    <property type="evidence" value="ECO:0007669"/>
    <property type="project" value="TreeGrafter"/>
</dbReference>
<protein>
    <recommendedName>
        <fullName evidence="3">M23ase beta-sheet core domain-containing protein</fullName>
    </recommendedName>
</protein>
<name>A0A255XR29_9PROT</name>
<feature type="chain" id="PRO_5013101263" description="M23ase beta-sheet core domain-containing protein" evidence="2">
    <location>
        <begin position="28"/>
        <end position="625"/>
    </location>
</feature>
<organism evidence="4 5">
    <name type="scientific">Elstera cyanobacteriorum</name>
    <dbReference type="NCBI Taxonomy" id="2022747"/>
    <lineage>
        <taxon>Bacteria</taxon>
        <taxon>Pseudomonadati</taxon>
        <taxon>Pseudomonadota</taxon>
        <taxon>Alphaproteobacteria</taxon>
        <taxon>Rhodospirillales</taxon>
        <taxon>Rhodospirillaceae</taxon>
        <taxon>Elstera</taxon>
    </lineage>
</organism>
<dbReference type="AlphaFoldDB" id="A0A255XR29"/>
<dbReference type="Gene3D" id="2.70.70.10">
    <property type="entry name" value="Glucose Permease (Domain IIA)"/>
    <property type="match status" value="1"/>
</dbReference>
<dbReference type="InterPro" id="IPR016047">
    <property type="entry name" value="M23ase_b-sheet_dom"/>
</dbReference>
<feature type="compositionally biased region" description="Low complexity" evidence="1">
    <location>
        <begin position="99"/>
        <end position="121"/>
    </location>
</feature>
<dbReference type="PANTHER" id="PTHR21666:SF270">
    <property type="entry name" value="MUREIN HYDROLASE ACTIVATOR ENVC"/>
    <property type="match status" value="1"/>
</dbReference>
<comment type="caution">
    <text evidence="4">The sequence shown here is derived from an EMBL/GenBank/DDBJ whole genome shotgun (WGS) entry which is preliminary data.</text>
</comment>
<dbReference type="CDD" id="cd12797">
    <property type="entry name" value="M23_peptidase"/>
    <property type="match status" value="1"/>
</dbReference>
<dbReference type="Pfam" id="PF01551">
    <property type="entry name" value="Peptidase_M23"/>
    <property type="match status" value="1"/>
</dbReference>
<evidence type="ECO:0000259" key="3">
    <source>
        <dbReference type="Pfam" id="PF01551"/>
    </source>
</evidence>
<dbReference type="InterPro" id="IPR011055">
    <property type="entry name" value="Dup_hybrid_motif"/>
</dbReference>
<gene>
    <name evidence="4" type="ORF">CHR90_08380</name>
</gene>
<dbReference type="RefSeq" id="WP_094408533.1">
    <property type="nucleotide sequence ID" value="NZ_BMJZ01000004.1"/>
</dbReference>
<dbReference type="PANTHER" id="PTHR21666">
    <property type="entry name" value="PEPTIDASE-RELATED"/>
    <property type="match status" value="1"/>
</dbReference>
<evidence type="ECO:0000256" key="1">
    <source>
        <dbReference type="SAM" id="MobiDB-lite"/>
    </source>
</evidence>
<evidence type="ECO:0000256" key="2">
    <source>
        <dbReference type="SAM" id="SignalP"/>
    </source>
</evidence>
<evidence type="ECO:0000313" key="5">
    <source>
        <dbReference type="Proteomes" id="UP000216361"/>
    </source>
</evidence>